<evidence type="ECO:0000313" key="1">
    <source>
        <dbReference type="EMBL" id="RKP53836.1"/>
    </source>
</evidence>
<protein>
    <submittedName>
        <fullName evidence="1">Uncharacterized protein</fullName>
    </submittedName>
</protein>
<accession>A0A494Y1T9</accession>
<organism evidence="1 2">
    <name type="scientific">Cohnella endophytica</name>
    <dbReference type="NCBI Taxonomy" id="2419778"/>
    <lineage>
        <taxon>Bacteria</taxon>
        <taxon>Bacillati</taxon>
        <taxon>Bacillota</taxon>
        <taxon>Bacilli</taxon>
        <taxon>Bacillales</taxon>
        <taxon>Paenibacillaceae</taxon>
        <taxon>Cohnella</taxon>
    </lineage>
</organism>
<dbReference type="EMBL" id="RBZM01000005">
    <property type="protein sequence ID" value="RKP53836.1"/>
    <property type="molecule type" value="Genomic_DNA"/>
</dbReference>
<dbReference type="AlphaFoldDB" id="A0A494Y1T9"/>
<evidence type="ECO:0000313" key="2">
    <source>
        <dbReference type="Proteomes" id="UP000282076"/>
    </source>
</evidence>
<dbReference type="Proteomes" id="UP000282076">
    <property type="component" value="Unassembled WGS sequence"/>
</dbReference>
<keyword evidence="2" id="KW-1185">Reference proteome</keyword>
<dbReference type="RefSeq" id="WP_120976658.1">
    <property type="nucleotide sequence ID" value="NZ_RBZM01000005.1"/>
</dbReference>
<reference evidence="1 2" key="1">
    <citation type="submission" date="2018-10" db="EMBL/GenBank/DDBJ databases">
        <title>Cohnella sp. M2MS4P-1, whole genome shotgun sequence.</title>
        <authorList>
            <person name="Tuo L."/>
        </authorList>
    </citation>
    <scope>NUCLEOTIDE SEQUENCE [LARGE SCALE GENOMIC DNA]</scope>
    <source>
        <strain evidence="1 2">M2MS4P-1</strain>
    </source>
</reference>
<dbReference type="OrthoDB" id="2618490at2"/>
<name>A0A494Y1T9_9BACL</name>
<comment type="caution">
    <text evidence="1">The sequence shown here is derived from an EMBL/GenBank/DDBJ whole genome shotgun (WGS) entry which is preliminary data.</text>
</comment>
<sequence length="99" mass="11169">MNNETCREQKQIRLKTFLRMLSEDPSFLNQEGLGESRSIVDYLMFTGYLPRNEPVDMAVLVSLLLKMRGHAADSAEMMDFVMNGGTVDAFMNAVQAETT</sequence>
<proteinExistence type="predicted"/>
<gene>
    <name evidence="1" type="ORF">D7Z26_10580</name>
</gene>